<accession>A0A0P1H771</accession>
<dbReference type="RefSeq" id="WP_058285144.1">
    <property type="nucleotide sequence ID" value="NZ_CYSR01000010.1"/>
</dbReference>
<protein>
    <recommendedName>
        <fullName evidence="2">UPF0301 protein PHA8399_01079</fullName>
    </recommendedName>
</protein>
<dbReference type="Gene3D" id="3.40.1740.10">
    <property type="entry name" value="VC0467-like"/>
    <property type="match status" value="1"/>
</dbReference>
<dbReference type="NCBIfam" id="NF001268">
    <property type="entry name" value="PRK00228.1-4"/>
    <property type="match status" value="1"/>
</dbReference>
<dbReference type="AlphaFoldDB" id="A0A0P1H771"/>
<gene>
    <name evidence="3" type="ORF">PHA8399_01079</name>
</gene>
<dbReference type="SUPFAM" id="SSF143456">
    <property type="entry name" value="VC0467-like"/>
    <property type="match status" value="1"/>
</dbReference>
<dbReference type="Proteomes" id="UP000051326">
    <property type="component" value="Unassembled WGS sequence"/>
</dbReference>
<dbReference type="EMBL" id="CYSR01000010">
    <property type="protein sequence ID" value="CUH98963.1"/>
    <property type="molecule type" value="Genomic_DNA"/>
</dbReference>
<evidence type="ECO:0000313" key="3">
    <source>
        <dbReference type="EMBL" id="CUH98963.1"/>
    </source>
</evidence>
<proteinExistence type="inferred from homology"/>
<dbReference type="HAMAP" id="MF_00758">
    <property type="entry name" value="UPF0301"/>
    <property type="match status" value="1"/>
</dbReference>
<dbReference type="PANTHER" id="PTHR30327">
    <property type="entry name" value="UNCHARACTERIZED PROTEIN YQGE"/>
    <property type="match status" value="1"/>
</dbReference>
<dbReference type="GO" id="GO:0005829">
    <property type="term" value="C:cytosol"/>
    <property type="evidence" value="ECO:0007669"/>
    <property type="project" value="TreeGrafter"/>
</dbReference>
<name>A0A0P1H771_9RHOB</name>
<dbReference type="STRING" id="1396826.PHA8399_01079"/>
<dbReference type="Pfam" id="PF02622">
    <property type="entry name" value="DUF179"/>
    <property type="match status" value="1"/>
</dbReference>
<dbReference type="PANTHER" id="PTHR30327:SF1">
    <property type="entry name" value="UPF0301 PROTEIN YQGE"/>
    <property type="match status" value="1"/>
</dbReference>
<comment type="similarity">
    <text evidence="1 2">Belongs to the UPF0301 (AlgH) family.</text>
</comment>
<evidence type="ECO:0000256" key="1">
    <source>
        <dbReference type="ARBA" id="ARBA00009600"/>
    </source>
</evidence>
<sequence length="185" mass="19143">MDLTGKLLIAMPGIGDPRFEHAVVFLCSHGEEGAMGLIVNKPADGVALGDLLEQLDMGGEGSAAAELPVRFGGPVETQRGFVLHTPDYESDVSSLKVPGGFSMTATLDILEDIAGGKGPKDLLVLLGYAGWGPGQLESEIALNGWLTAEASPELVFSLSDDSKWEAALKTLGVDPLTLSASAGHA</sequence>
<evidence type="ECO:0000313" key="4">
    <source>
        <dbReference type="Proteomes" id="UP000051326"/>
    </source>
</evidence>
<dbReference type="InterPro" id="IPR003774">
    <property type="entry name" value="AlgH-like"/>
</dbReference>
<organism evidence="3 4">
    <name type="scientific">Leisingera aquaemixtae</name>
    <dbReference type="NCBI Taxonomy" id="1396826"/>
    <lineage>
        <taxon>Bacteria</taxon>
        <taxon>Pseudomonadati</taxon>
        <taxon>Pseudomonadota</taxon>
        <taxon>Alphaproteobacteria</taxon>
        <taxon>Rhodobacterales</taxon>
        <taxon>Roseobacteraceae</taxon>
        <taxon>Leisingera</taxon>
    </lineage>
</organism>
<reference evidence="3 4" key="1">
    <citation type="submission" date="2015-09" db="EMBL/GenBank/DDBJ databases">
        <authorList>
            <consortium name="Swine Surveillance"/>
        </authorList>
    </citation>
    <scope>NUCLEOTIDE SEQUENCE [LARGE SCALE GENOMIC DNA]</scope>
    <source>
        <strain evidence="3 4">CECT 8399</strain>
    </source>
</reference>
<evidence type="ECO:0000256" key="2">
    <source>
        <dbReference type="HAMAP-Rule" id="MF_00758"/>
    </source>
</evidence>